<dbReference type="SUPFAM" id="SSF53474">
    <property type="entry name" value="alpha/beta-Hydrolases"/>
    <property type="match status" value="1"/>
</dbReference>
<dbReference type="Pfam" id="PF07676">
    <property type="entry name" value="PD40"/>
    <property type="match status" value="2"/>
</dbReference>
<dbReference type="SUPFAM" id="SSF82171">
    <property type="entry name" value="DPP6 N-terminal domain-like"/>
    <property type="match status" value="1"/>
</dbReference>
<feature type="domain" description="Peptidase S9 prolyl oligopeptidase catalytic" evidence="3">
    <location>
        <begin position="455"/>
        <end position="659"/>
    </location>
</feature>
<proteinExistence type="predicted"/>
<protein>
    <submittedName>
        <fullName evidence="4">S9 family peptidase</fullName>
    </submittedName>
</protein>
<keyword evidence="2" id="KW-0645">Protease</keyword>
<comment type="caution">
    <text evidence="4">The sequence shown here is derived from an EMBL/GenBank/DDBJ whole genome shotgun (WGS) entry which is preliminary data.</text>
</comment>
<accession>A0ABP7A440</accession>
<evidence type="ECO:0000313" key="5">
    <source>
        <dbReference type="Proteomes" id="UP001501697"/>
    </source>
</evidence>
<evidence type="ECO:0000256" key="2">
    <source>
        <dbReference type="ARBA" id="ARBA00022825"/>
    </source>
</evidence>
<evidence type="ECO:0000256" key="1">
    <source>
        <dbReference type="ARBA" id="ARBA00022801"/>
    </source>
</evidence>
<dbReference type="InterPro" id="IPR011659">
    <property type="entry name" value="WD40"/>
</dbReference>
<keyword evidence="5" id="KW-1185">Reference proteome</keyword>
<gene>
    <name evidence="4" type="ORF">GCM10022200_03510</name>
</gene>
<reference evidence="5" key="1">
    <citation type="journal article" date="2019" name="Int. J. Syst. Evol. Microbiol.">
        <title>The Global Catalogue of Microorganisms (GCM) 10K type strain sequencing project: providing services to taxonomists for standard genome sequencing and annotation.</title>
        <authorList>
            <consortium name="The Broad Institute Genomics Platform"/>
            <consortium name="The Broad Institute Genome Sequencing Center for Infectious Disease"/>
            <person name="Wu L."/>
            <person name="Ma J."/>
        </authorList>
    </citation>
    <scope>NUCLEOTIDE SEQUENCE [LARGE SCALE GENOMIC DNA]</scope>
    <source>
        <strain evidence="5">JCM 16544</strain>
    </source>
</reference>
<keyword evidence="1" id="KW-0378">Hydrolase</keyword>
<dbReference type="Pfam" id="PF00326">
    <property type="entry name" value="Peptidase_S9"/>
    <property type="match status" value="1"/>
</dbReference>
<dbReference type="RefSeq" id="WP_344736132.1">
    <property type="nucleotide sequence ID" value="NZ_BAAAYU010000001.1"/>
</dbReference>
<dbReference type="Gene3D" id="3.40.50.1820">
    <property type="entry name" value="alpha/beta hydrolase"/>
    <property type="match status" value="1"/>
</dbReference>
<dbReference type="EMBL" id="BAAAYU010000001">
    <property type="protein sequence ID" value="GAA3624535.1"/>
    <property type="molecule type" value="Genomic_DNA"/>
</dbReference>
<evidence type="ECO:0000259" key="3">
    <source>
        <dbReference type="Pfam" id="PF00326"/>
    </source>
</evidence>
<sequence length="662" mass="70615">MRAGDIETLTSVGRPDIAPDGSFAVFAASRPDLTANRPVGQLWRVDLPDGTPRRLTRGIADSSPRLSPDGRAVAFVRGDAKGRGQIFVVDAGGGEPVQATDAPAGVGGFAWSPDGEQFAFTARVPEHGRYGTVERLEAAAEAPRRITGVRWHADGLGYLGDRPAHLFVIAAPPTDAEPFYEPAPVALADGEPQPEHRVVAATARQLTDGTASHAGVVFSADGTEILTVPDDIELSRRDLRDRVIAVRADGSGCRDVLTADAGIGVYEIAVADDGAVLMLGYETGPDGIDFVAPGVALWLLEAGEPRRLTDAETMDLGEVGSHLTPLGEDVLVQNRAHGRVHLLRVDRSGRVAEVMGGDIEVGGHAAAADRIVVSAALPDSFGELFLIESEQQTQLTAFGGAAAAAGIVAPRELTVAGRDGYAVHGWVATPEGEGPFPVILQIHGGPYASYGIHLFDETQVLVDAGYAVAYCNPRGSAGYGRAHGRSIRRAMGTVDFHDVIDFLDGVLESDTRLDASRVGVMGGSYGGYLTAWIIAHERRFSGAIVERGFLDPVSFQGTSDIGSFFGDEYVGVESESMQAQSPMAVVGRVRTPTLVLHSEQDHRCPLEQATRYYSALKRAGVEAELVVFPGEGHELSRSGRPRHRVQRFEVILDWWRRHLPVD</sequence>
<name>A0ABP7A440_9MICO</name>
<dbReference type="InterPro" id="IPR001375">
    <property type="entry name" value="Peptidase_S9_cat"/>
</dbReference>
<dbReference type="PANTHER" id="PTHR42776:SF27">
    <property type="entry name" value="DIPEPTIDYL PEPTIDASE FAMILY MEMBER 6"/>
    <property type="match status" value="1"/>
</dbReference>
<dbReference type="InterPro" id="IPR011042">
    <property type="entry name" value="6-blade_b-propeller_TolB-like"/>
</dbReference>
<evidence type="ECO:0000313" key="4">
    <source>
        <dbReference type="EMBL" id="GAA3624535.1"/>
    </source>
</evidence>
<dbReference type="Proteomes" id="UP001501697">
    <property type="component" value="Unassembled WGS sequence"/>
</dbReference>
<dbReference type="InterPro" id="IPR029058">
    <property type="entry name" value="AB_hydrolase_fold"/>
</dbReference>
<organism evidence="4 5">
    <name type="scientific">Microbacterium awajiense</name>
    <dbReference type="NCBI Taxonomy" id="415214"/>
    <lineage>
        <taxon>Bacteria</taxon>
        <taxon>Bacillati</taxon>
        <taxon>Actinomycetota</taxon>
        <taxon>Actinomycetes</taxon>
        <taxon>Micrococcales</taxon>
        <taxon>Microbacteriaceae</taxon>
        <taxon>Microbacterium</taxon>
    </lineage>
</organism>
<keyword evidence="2" id="KW-0720">Serine protease</keyword>
<dbReference type="Gene3D" id="2.120.10.30">
    <property type="entry name" value="TolB, C-terminal domain"/>
    <property type="match status" value="2"/>
</dbReference>
<dbReference type="PANTHER" id="PTHR42776">
    <property type="entry name" value="SERINE PEPTIDASE S9 FAMILY MEMBER"/>
    <property type="match status" value="1"/>
</dbReference>